<organism evidence="2 3">
    <name type="scientific">Lysinibacillus sphaericus OT4b.31</name>
    <dbReference type="NCBI Taxonomy" id="1285586"/>
    <lineage>
        <taxon>Bacteria</taxon>
        <taxon>Bacillati</taxon>
        <taxon>Bacillota</taxon>
        <taxon>Bacilli</taxon>
        <taxon>Bacillales</taxon>
        <taxon>Bacillaceae</taxon>
        <taxon>Lysinibacillus</taxon>
    </lineage>
</organism>
<sequence>MKMIRSFFCLLATLVLSVLYGGLILSAVLSILAGILRTVGFDQLKMSIWQGVDLPVILSIPLSLVVSFLLFIISLYVKRSLVFCCSQLKF</sequence>
<keyword evidence="1" id="KW-1133">Transmembrane helix</keyword>
<dbReference type="HOGENOM" id="CLU_2396159_0_0_9"/>
<comment type="caution">
    <text evidence="2">The sequence shown here is derived from an EMBL/GenBank/DDBJ whole genome shotgun (WGS) entry which is preliminary data.</text>
</comment>
<dbReference type="RefSeq" id="WP_010861472.1">
    <property type="nucleotide sequence ID" value="NZ_KB933440.1"/>
</dbReference>
<feature type="transmembrane region" description="Helical" evidence="1">
    <location>
        <begin position="56"/>
        <end position="77"/>
    </location>
</feature>
<gene>
    <name evidence="2" type="ORF">H131_22922</name>
</gene>
<feature type="transmembrane region" description="Helical" evidence="1">
    <location>
        <begin position="7"/>
        <end position="36"/>
    </location>
</feature>
<reference evidence="2 3" key="1">
    <citation type="submission" date="2013-04" db="EMBL/GenBank/DDBJ databases">
        <title>Draft genome of the heavy metal tolerant bacterium Lysinibacillus sphaericus strain OT4b.31.</title>
        <authorList>
            <person name="Pena-Montenegro T.D."/>
            <person name="Dussan J."/>
        </authorList>
    </citation>
    <scope>NUCLEOTIDE SEQUENCE [LARGE SCALE GENOMIC DNA]</scope>
    <source>
        <strain evidence="2 3">OT4b.31</strain>
    </source>
</reference>
<proteinExistence type="predicted"/>
<dbReference type="Proteomes" id="UP000013911">
    <property type="component" value="Unassembled WGS sequence"/>
</dbReference>
<keyword evidence="1" id="KW-0812">Transmembrane</keyword>
<dbReference type="EMBL" id="AQPX01000065">
    <property type="protein sequence ID" value="EON70151.1"/>
    <property type="molecule type" value="Genomic_DNA"/>
</dbReference>
<keyword evidence="1" id="KW-0472">Membrane</keyword>
<protein>
    <submittedName>
        <fullName evidence="2">Uncharacterized protein</fullName>
    </submittedName>
</protein>
<name>R7Z899_LYSSH</name>
<dbReference type="eggNOG" id="ENOG502ZGIN">
    <property type="taxonomic scope" value="Bacteria"/>
</dbReference>
<dbReference type="PATRIC" id="fig|1285586.5.peg.4778"/>
<dbReference type="AlphaFoldDB" id="R7Z899"/>
<evidence type="ECO:0000256" key="1">
    <source>
        <dbReference type="SAM" id="Phobius"/>
    </source>
</evidence>
<accession>R7Z899</accession>
<dbReference type="OrthoDB" id="2931126at2"/>
<evidence type="ECO:0000313" key="3">
    <source>
        <dbReference type="Proteomes" id="UP000013911"/>
    </source>
</evidence>
<evidence type="ECO:0000313" key="2">
    <source>
        <dbReference type="EMBL" id="EON70151.1"/>
    </source>
</evidence>